<dbReference type="AlphaFoldDB" id="A0A242MVV9"/>
<name>A0A242MVV9_CABSO</name>
<dbReference type="EMBL" id="NBTY01000073">
    <property type="protein sequence ID" value="OTP75571.1"/>
    <property type="molecule type" value="Genomic_DNA"/>
</dbReference>
<sequence>MQLLRYGFHVGFLKSVVQEKHSSPLAYSIALSRARINWNENSMFNSGEIFVALA</sequence>
<evidence type="ECO:0000313" key="2">
    <source>
        <dbReference type="Proteomes" id="UP000194546"/>
    </source>
</evidence>
<protein>
    <submittedName>
        <fullName evidence="1">Uncharacterized protein</fullName>
    </submittedName>
</protein>
<evidence type="ECO:0000313" key="1">
    <source>
        <dbReference type="EMBL" id="OTP75571.1"/>
    </source>
</evidence>
<gene>
    <name evidence="1" type="ORF">PAMC26510_14105</name>
</gene>
<organism evidence="1 2">
    <name type="scientific">Caballeronia sordidicola</name>
    <name type="common">Burkholderia sordidicola</name>
    <dbReference type="NCBI Taxonomy" id="196367"/>
    <lineage>
        <taxon>Bacteria</taxon>
        <taxon>Pseudomonadati</taxon>
        <taxon>Pseudomonadota</taxon>
        <taxon>Betaproteobacteria</taxon>
        <taxon>Burkholderiales</taxon>
        <taxon>Burkholderiaceae</taxon>
        <taxon>Caballeronia</taxon>
    </lineage>
</organism>
<proteinExistence type="predicted"/>
<dbReference type="Proteomes" id="UP000194546">
    <property type="component" value="Unassembled WGS sequence"/>
</dbReference>
<comment type="caution">
    <text evidence="1">The sequence shown here is derived from an EMBL/GenBank/DDBJ whole genome shotgun (WGS) entry which is preliminary data.</text>
</comment>
<accession>A0A242MVV9</accession>
<reference evidence="1 2" key="1">
    <citation type="submission" date="2017-03" db="EMBL/GenBank/DDBJ databases">
        <title>Genome analysis of strain PAMC 26510.</title>
        <authorList>
            <person name="Oh H.-M."/>
            <person name="Yang J.-A."/>
        </authorList>
    </citation>
    <scope>NUCLEOTIDE SEQUENCE [LARGE SCALE GENOMIC DNA]</scope>
    <source>
        <strain evidence="1 2">PAMC 26510</strain>
    </source>
</reference>